<feature type="compositionally biased region" description="Basic residues" evidence="1">
    <location>
        <begin position="21"/>
        <end position="34"/>
    </location>
</feature>
<feature type="compositionally biased region" description="Polar residues" evidence="1">
    <location>
        <begin position="1"/>
        <end position="20"/>
    </location>
</feature>
<dbReference type="PANTHER" id="PTHR14662:SF2">
    <property type="entry name" value="PARTNER AND LOCALIZER OF BRCA2"/>
    <property type="match status" value="1"/>
</dbReference>
<dbReference type="STRING" id="43700.ENSMALP00000027248"/>
<feature type="compositionally biased region" description="Polar residues" evidence="1">
    <location>
        <begin position="612"/>
        <end position="622"/>
    </location>
</feature>
<reference evidence="3" key="2">
    <citation type="submission" date="2025-09" db="UniProtKB">
        <authorList>
            <consortium name="Ensembl"/>
        </authorList>
    </citation>
    <scope>IDENTIFICATION</scope>
</reference>
<dbReference type="Proteomes" id="UP000261600">
    <property type="component" value="Unplaced"/>
</dbReference>
<keyword evidence="4" id="KW-1185">Reference proteome</keyword>
<proteinExistence type="predicted"/>
<dbReference type="Gene3D" id="2.130.10.10">
    <property type="entry name" value="YVTN repeat-like/Quinoprotein amine dehydrogenase"/>
    <property type="match status" value="1"/>
</dbReference>
<accession>A0A3Q3KE28</accession>
<evidence type="ECO:0000313" key="3">
    <source>
        <dbReference type="Ensembl" id="ENSMALP00000027248.1"/>
    </source>
</evidence>
<dbReference type="OrthoDB" id="9936560at2759"/>
<dbReference type="InterPro" id="IPR015943">
    <property type="entry name" value="WD40/YVTN_repeat-like_dom_sf"/>
</dbReference>
<dbReference type="InterPro" id="IPR042417">
    <property type="entry name" value="PALB2"/>
</dbReference>
<evidence type="ECO:0000259" key="2">
    <source>
        <dbReference type="Pfam" id="PF16756"/>
    </source>
</evidence>
<dbReference type="InterPro" id="IPR031920">
    <property type="entry name" value="PALB2_WD40"/>
</dbReference>
<feature type="domain" description="Partner and localiser of BRCA2 WD40" evidence="2">
    <location>
        <begin position="685"/>
        <end position="914"/>
    </location>
</feature>
<dbReference type="Ensembl" id="ENSMALT00000027750.1">
    <property type="protein sequence ID" value="ENSMALP00000027248.1"/>
    <property type="gene ID" value="ENSMALG00000018910.1"/>
</dbReference>
<dbReference type="Pfam" id="PF16756">
    <property type="entry name" value="PALB2_WD40"/>
    <property type="match status" value="2"/>
</dbReference>
<organism evidence="3 4">
    <name type="scientific">Monopterus albus</name>
    <name type="common">Swamp eel</name>
    <dbReference type="NCBI Taxonomy" id="43700"/>
    <lineage>
        <taxon>Eukaryota</taxon>
        <taxon>Metazoa</taxon>
        <taxon>Chordata</taxon>
        <taxon>Craniata</taxon>
        <taxon>Vertebrata</taxon>
        <taxon>Euteleostomi</taxon>
        <taxon>Actinopterygii</taxon>
        <taxon>Neopterygii</taxon>
        <taxon>Teleostei</taxon>
        <taxon>Neoteleostei</taxon>
        <taxon>Acanthomorphata</taxon>
        <taxon>Anabantaria</taxon>
        <taxon>Synbranchiformes</taxon>
        <taxon>Synbranchidae</taxon>
        <taxon>Monopterus</taxon>
    </lineage>
</organism>
<feature type="compositionally biased region" description="Polar residues" evidence="1">
    <location>
        <begin position="94"/>
        <end position="107"/>
    </location>
</feature>
<dbReference type="GeneID" id="109973304"/>
<feature type="region of interest" description="Disordered" evidence="1">
    <location>
        <begin position="1"/>
        <end position="178"/>
    </location>
</feature>
<feature type="compositionally biased region" description="Polar residues" evidence="1">
    <location>
        <begin position="142"/>
        <end position="157"/>
    </location>
</feature>
<dbReference type="SUPFAM" id="SSF50978">
    <property type="entry name" value="WD40 repeat-like"/>
    <property type="match status" value="1"/>
</dbReference>
<feature type="compositionally biased region" description="Low complexity" evidence="1">
    <location>
        <begin position="589"/>
        <end position="603"/>
    </location>
</feature>
<evidence type="ECO:0000256" key="1">
    <source>
        <dbReference type="SAM" id="MobiDB-lite"/>
    </source>
</evidence>
<feature type="compositionally biased region" description="Basic residues" evidence="1">
    <location>
        <begin position="113"/>
        <end position="125"/>
    </location>
</feature>
<name>A0A3Q3KE28_MONAL</name>
<feature type="compositionally biased region" description="Pro residues" evidence="1">
    <location>
        <begin position="628"/>
        <end position="640"/>
    </location>
</feature>
<feature type="region of interest" description="Disordered" evidence="1">
    <location>
        <begin position="502"/>
        <end position="541"/>
    </location>
</feature>
<dbReference type="InterPro" id="IPR036322">
    <property type="entry name" value="WD40_repeat_dom_sf"/>
</dbReference>
<dbReference type="AlphaFoldDB" id="A0A3Q3KE28"/>
<dbReference type="GO" id="GO:0005654">
    <property type="term" value="C:nucleoplasm"/>
    <property type="evidence" value="ECO:0007669"/>
    <property type="project" value="TreeGrafter"/>
</dbReference>
<feature type="compositionally biased region" description="Polar residues" evidence="1">
    <location>
        <begin position="36"/>
        <end position="59"/>
    </location>
</feature>
<sequence length="1046" mass="112223">MTASQSQPDLQAIINSQLSMKQRRRSRGHSRGRGLNRNTHSSDCSAQHTQTYSSSQNPASVDPHKLSHMQAAGASSEPSGNNQSSSEISEHACPSQTNTDAFSSPTVCATRPGRGRRRKRGRGRGRPQIPRSSLNLDLGHTSDCSQATSTLVSSSPSLRVAHGSKPSLVSQEDVPVTHKPEPAPVYITATQPSSGINGAQDNSGSGHLEKVCPIFVKSSTETKRSSQRSIGTASWQSLLLPSSPAQTSLCPLRFQPPGLLVSNLRNLDIHQDFYLPDDQFALLKLLKLRQITVELGVEQFTSPSYNTRSSTRRSNICWTSSNDALIPFPLLLSLTPTDFTVEKPSTTQSAGVQNLFIDDKHASQSLVEGTSDQDTTETPGGQQTENLQAKTLTSSAESVSLVEDCAADCVSQYKEHETVTLNSHNESGLSASSTHTSVDHPVKACLNFVDRPAGKVNDSVTGQSDYLKIKQPALEKQPDCADVVHPLENLREHNTVIIDCPLEQTPDEPSNSYNVKSPAKDSKGPCKPTHSPPIDKSAENKTQEKCVLHHIVPSQLLLSPPVASAPCPFLTPHLLSSALPSSPTLPSLGVTPVTPATSSSTSPRCTLPPAHSPSTQALSPQALSPCPSFMPLPTSQPPDSPSSQNQASLQPPDITDQCYRVQMATCPTVSSIQAQGSGRLLGPRTEETTKKHMLRCIHTLKAPAGDCLVDACCLAGHSGGLYVAAAGKWAVCLWSQVSANDWSLIHSWSFNKPVINVFPVPDAAGLLCVTLGQLEISEVRMLSCSSFLQVLLYEGGVQAVVSVSKSRVVTSSHSAIGSTMKVFYLSDSNSMPGSQPLVSPGVCIGALAPVEELFDALIGTDECGHLFIWNLKTGQLLQKIILGDDLSHTACLRGYSYCGVLFVLLQHQFLSSLEEEETEAKAKDEMFSDEGKEEERKKTALFSLVTVNPLSGKSVLATQLSPPKAWSGSRLYEADVNSSSVVGLSQSGCMCVWELGRQGASEMVRAPESEGWQLARWGVRDVLLTGHHNGDVSLHCYSTCQASLCN</sequence>
<dbReference type="KEGG" id="malb:109973304"/>
<feature type="domain" description="Partner and localiser of BRCA2 WD40" evidence="2">
    <location>
        <begin position="930"/>
        <end position="1033"/>
    </location>
</feature>
<evidence type="ECO:0000313" key="4">
    <source>
        <dbReference type="Proteomes" id="UP000261600"/>
    </source>
</evidence>
<feature type="region of interest" description="Disordered" evidence="1">
    <location>
        <begin position="589"/>
        <end position="651"/>
    </location>
</feature>
<protein>
    <recommendedName>
        <fullName evidence="2">Partner and localiser of BRCA2 WD40 domain-containing protein</fullName>
    </recommendedName>
</protein>
<dbReference type="GO" id="GO:0003677">
    <property type="term" value="F:DNA binding"/>
    <property type="evidence" value="ECO:0007669"/>
    <property type="project" value="InterPro"/>
</dbReference>
<feature type="compositionally biased region" description="Low complexity" evidence="1">
    <location>
        <begin position="75"/>
        <end position="87"/>
    </location>
</feature>
<dbReference type="PANTHER" id="PTHR14662">
    <property type="entry name" value="PARTNER AND LOCALIZER OF BRCA2"/>
    <property type="match status" value="1"/>
</dbReference>
<dbReference type="GO" id="GO:0000724">
    <property type="term" value="P:double-strand break repair via homologous recombination"/>
    <property type="evidence" value="ECO:0007669"/>
    <property type="project" value="InterPro"/>
</dbReference>
<reference evidence="3" key="1">
    <citation type="submission" date="2025-08" db="UniProtKB">
        <authorList>
            <consortium name="Ensembl"/>
        </authorList>
    </citation>
    <scope>IDENTIFICATION</scope>
</reference>
<dbReference type="RefSeq" id="XP_020478446.1">
    <property type="nucleotide sequence ID" value="XM_020622790.1"/>
</dbReference>